<organism evidence="2 3">
    <name type="scientific">Parelaphostrongylus tenuis</name>
    <name type="common">Meningeal worm</name>
    <dbReference type="NCBI Taxonomy" id="148309"/>
    <lineage>
        <taxon>Eukaryota</taxon>
        <taxon>Metazoa</taxon>
        <taxon>Ecdysozoa</taxon>
        <taxon>Nematoda</taxon>
        <taxon>Chromadorea</taxon>
        <taxon>Rhabditida</taxon>
        <taxon>Rhabditina</taxon>
        <taxon>Rhabditomorpha</taxon>
        <taxon>Strongyloidea</taxon>
        <taxon>Metastrongylidae</taxon>
        <taxon>Parelaphostrongylus</taxon>
    </lineage>
</organism>
<keyword evidence="1" id="KW-1133">Transmembrane helix</keyword>
<keyword evidence="1" id="KW-0812">Transmembrane</keyword>
<keyword evidence="1" id="KW-0472">Membrane</keyword>
<proteinExistence type="predicted"/>
<dbReference type="EMBL" id="JAHQIW010006888">
    <property type="protein sequence ID" value="KAJ1370968.1"/>
    <property type="molecule type" value="Genomic_DNA"/>
</dbReference>
<gene>
    <name evidence="2" type="ORF">KIN20_032820</name>
</gene>
<keyword evidence="3" id="KW-1185">Reference proteome</keyword>
<comment type="caution">
    <text evidence="2">The sequence shown here is derived from an EMBL/GenBank/DDBJ whole genome shotgun (WGS) entry which is preliminary data.</text>
</comment>
<sequence length="189" mass="21854">MFAAINFRGLENAVLQFFKCLTVAFWLFFGLALLNQYVFRAEVSYMTVRLVILGALVTSAYQNLFDDDSRIAILSSESKVKREHSFAAHSTTFSAREEATPKTLCANDENAFASHFWQRSKSFQQSLKEHQPNFDVSRSKCELLQAQNRYKDFRDDEREAVNKLRALHLEPHSFVAIASRIHCSKRKYN</sequence>
<evidence type="ECO:0000313" key="3">
    <source>
        <dbReference type="Proteomes" id="UP001196413"/>
    </source>
</evidence>
<reference evidence="2" key="1">
    <citation type="submission" date="2021-06" db="EMBL/GenBank/DDBJ databases">
        <title>Parelaphostrongylus tenuis whole genome reference sequence.</title>
        <authorList>
            <person name="Garwood T.J."/>
            <person name="Larsen P.A."/>
            <person name="Fountain-Jones N.M."/>
            <person name="Garbe J.R."/>
            <person name="Macchietto M.G."/>
            <person name="Kania S.A."/>
            <person name="Gerhold R.W."/>
            <person name="Richards J.E."/>
            <person name="Wolf T.M."/>
        </authorList>
    </citation>
    <scope>NUCLEOTIDE SEQUENCE</scope>
    <source>
        <strain evidence="2">MNPRO001-30</strain>
        <tissue evidence="2">Meninges</tissue>
    </source>
</reference>
<accession>A0AAD5R7Q8</accession>
<evidence type="ECO:0000256" key="1">
    <source>
        <dbReference type="SAM" id="Phobius"/>
    </source>
</evidence>
<feature type="transmembrane region" description="Helical" evidence="1">
    <location>
        <begin position="46"/>
        <end position="65"/>
    </location>
</feature>
<dbReference type="AlphaFoldDB" id="A0AAD5R7Q8"/>
<evidence type="ECO:0000313" key="2">
    <source>
        <dbReference type="EMBL" id="KAJ1370968.1"/>
    </source>
</evidence>
<feature type="transmembrane region" description="Helical" evidence="1">
    <location>
        <begin position="13"/>
        <end position="34"/>
    </location>
</feature>
<dbReference type="Proteomes" id="UP001196413">
    <property type="component" value="Unassembled WGS sequence"/>
</dbReference>
<protein>
    <submittedName>
        <fullName evidence="2">Uncharacterized protein</fullName>
    </submittedName>
</protein>
<name>A0AAD5R7Q8_PARTN</name>